<feature type="transmembrane region" description="Helical" evidence="1">
    <location>
        <begin position="287"/>
        <end position="310"/>
    </location>
</feature>
<protein>
    <submittedName>
        <fullName evidence="2">Uncharacterized protein</fullName>
    </submittedName>
</protein>
<dbReference type="Proteomes" id="UP001163255">
    <property type="component" value="Chromosome"/>
</dbReference>
<keyword evidence="1" id="KW-0812">Transmembrane</keyword>
<accession>A0ABY6GXT3</accession>
<dbReference type="PROSITE" id="PS51257">
    <property type="entry name" value="PROKAR_LIPOPROTEIN"/>
    <property type="match status" value="1"/>
</dbReference>
<proteinExistence type="predicted"/>
<sequence length="323" mass="36497">MYRNSDNLKKCLPGLVFLILVSCYSYSAAIPIPYTDFIKERLVLITGFNDDKEWSCMAYLQSRELAATSTECAERIKNSENPDNLTLIRETGESLKFTLSSDKPKKGIHYLKPEPGLTLEGELPTDSFPIFDPDESIVNVWYPSGSHEQLTFQSMRLPMQAGEHPRIKKLSDLPSPVSGTPVFHNGLPICILSTDGRCVRYEYSTCMKFCNHSSCTVGYIDPERPDNTFFSLDCGQWAWCEFNVKGKEDYCTGDTWACQKKNCNSFFSHDHCVKSSSDKQLQCDPSYVAYTAVTLLPAFILAIPIGFIVYNRYSGVSRPDTHR</sequence>
<gene>
    <name evidence="2" type="ORF">NX720_06665</name>
</gene>
<evidence type="ECO:0000313" key="2">
    <source>
        <dbReference type="EMBL" id="UYM17587.1"/>
    </source>
</evidence>
<keyword evidence="1" id="KW-0472">Membrane</keyword>
<evidence type="ECO:0000256" key="1">
    <source>
        <dbReference type="SAM" id="Phobius"/>
    </source>
</evidence>
<keyword evidence="1" id="KW-1133">Transmembrane helix</keyword>
<organism evidence="2 3">
    <name type="scientific">Endozoicomonas euniceicola</name>
    <dbReference type="NCBI Taxonomy" id="1234143"/>
    <lineage>
        <taxon>Bacteria</taxon>
        <taxon>Pseudomonadati</taxon>
        <taxon>Pseudomonadota</taxon>
        <taxon>Gammaproteobacteria</taxon>
        <taxon>Oceanospirillales</taxon>
        <taxon>Endozoicomonadaceae</taxon>
        <taxon>Endozoicomonas</taxon>
    </lineage>
</organism>
<dbReference type="RefSeq" id="WP_262600212.1">
    <property type="nucleotide sequence ID" value="NZ_CP103300.1"/>
</dbReference>
<dbReference type="EMBL" id="CP103300">
    <property type="protein sequence ID" value="UYM17587.1"/>
    <property type="molecule type" value="Genomic_DNA"/>
</dbReference>
<name>A0ABY6GXT3_9GAMM</name>
<reference evidence="2" key="1">
    <citation type="submission" date="2022-10" db="EMBL/GenBank/DDBJ databases">
        <title>Completed Genome Sequence of two octocoral isolated bacterium, Endozoicomonas euniceicola EF212T and Endozoicomonas gorgoniicola PS125T.</title>
        <authorList>
            <person name="Chiou Y.-J."/>
            <person name="Chen Y.-H."/>
        </authorList>
    </citation>
    <scope>NUCLEOTIDE SEQUENCE</scope>
    <source>
        <strain evidence="2">EF212</strain>
    </source>
</reference>
<keyword evidence="3" id="KW-1185">Reference proteome</keyword>
<evidence type="ECO:0000313" key="3">
    <source>
        <dbReference type="Proteomes" id="UP001163255"/>
    </source>
</evidence>